<dbReference type="HOGENOM" id="CLU_2683151_0_0_9"/>
<evidence type="ECO:0000313" key="1">
    <source>
        <dbReference type="EMBL" id="ERK42965.1"/>
    </source>
</evidence>
<reference evidence="1 2" key="1">
    <citation type="submission" date="2013-06" db="EMBL/GenBank/DDBJ databases">
        <authorList>
            <person name="Weinstock G."/>
            <person name="Sodergren E."/>
            <person name="Lobos E.A."/>
            <person name="Fulton L."/>
            <person name="Fulton R."/>
            <person name="Courtney L."/>
            <person name="Fronick C."/>
            <person name="O'Laughlin M."/>
            <person name="Godfrey J."/>
            <person name="Wilson R.M."/>
            <person name="Miner T."/>
            <person name="Farmer C."/>
            <person name="Delehaunty K."/>
            <person name="Cordes M."/>
            <person name="Minx P."/>
            <person name="Tomlinson C."/>
            <person name="Chen J."/>
            <person name="Wollam A."/>
            <person name="Pepin K.H."/>
            <person name="Bhonagiri V."/>
            <person name="Zhang X."/>
            <person name="Warren W."/>
            <person name="Mitreva M."/>
            <person name="Mardis E.R."/>
            <person name="Wilson R.K."/>
        </authorList>
    </citation>
    <scope>NUCLEOTIDE SEQUENCE [LARGE SCALE GENOMIC DNA]</scope>
    <source>
        <strain evidence="1 2">ATCC 14869</strain>
    </source>
</reference>
<sequence>MVTNEGDQPKNNNTTTLAKFQKIATRNICLLVTYSFKTQPNHATFFQIGKAKRLVKMKGRDECIISEENHKSLR</sequence>
<evidence type="ECO:0000313" key="2">
    <source>
        <dbReference type="Proteomes" id="UP000016644"/>
    </source>
</evidence>
<dbReference type="Proteomes" id="UP000016644">
    <property type="component" value="Unassembled WGS sequence"/>
</dbReference>
<name>U2NY21_LEVBR</name>
<comment type="caution">
    <text evidence="1">The sequence shown here is derived from an EMBL/GenBank/DDBJ whole genome shotgun (WGS) entry which is preliminary data.</text>
</comment>
<gene>
    <name evidence="1" type="ORF">HMPREF0495_01716</name>
</gene>
<protein>
    <submittedName>
        <fullName evidence="1">Uncharacterized protein</fullName>
    </submittedName>
</protein>
<dbReference type="AlphaFoldDB" id="U2NY21"/>
<proteinExistence type="predicted"/>
<dbReference type="EMBL" id="AWVK01000076">
    <property type="protein sequence ID" value="ERK42965.1"/>
    <property type="molecule type" value="Genomic_DNA"/>
</dbReference>
<accession>U2NY21</accession>
<organism evidence="1 2">
    <name type="scientific">Levilactobacillus brevis ATCC 14869 = DSM 20054</name>
    <dbReference type="NCBI Taxonomy" id="649758"/>
    <lineage>
        <taxon>Bacteria</taxon>
        <taxon>Bacillati</taxon>
        <taxon>Bacillota</taxon>
        <taxon>Bacilli</taxon>
        <taxon>Lactobacillales</taxon>
        <taxon>Lactobacillaceae</taxon>
        <taxon>Levilactobacillus</taxon>
    </lineage>
</organism>